<accession>A0ABU6DGL1</accession>
<evidence type="ECO:0000256" key="6">
    <source>
        <dbReference type="SAM" id="Phobius"/>
    </source>
</evidence>
<dbReference type="PANTHER" id="PTHR31272">
    <property type="entry name" value="CYTOCHROME C-TYPE BIOGENESIS PROTEIN HI_1454-RELATED"/>
    <property type="match status" value="1"/>
</dbReference>
<comment type="subcellular location">
    <subcellularLocation>
        <location evidence="1">Membrane</location>
        <topology evidence="1">Multi-pass membrane protein</topology>
    </subcellularLocation>
</comment>
<organism evidence="8 9">
    <name type="scientific">Paenibacillus chondroitinus</name>
    <dbReference type="NCBI Taxonomy" id="59842"/>
    <lineage>
        <taxon>Bacteria</taxon>
        <taxon>Bacillati</taxon>
        <taxon>Bacillota</taxon>
        <taxon>Bacilli</taxon>
        <taxon>Bacillales</taxon>
        <taxon>Paenibacillaceae</taxon>
        <taxon>Paenibacillus</taxon>
    </lineage>
</organism>
<reference evidence="8 9" key="1">
    <citation type="submission" date="2023-03" db="EMBL/GenBank/DDBJ databases">
        <title>Bacillus Genome Sequencing.</title>
        <authorList>
            <person name="Dunlap C."/>
        </authorList>
    </citation>
    <scope>NUCLEOTIDE SEQUENCE [LARGE SCALE GENOMIC DNA]</scope>
    <source>
        <strain evidence="8 9">NRS-1351</strain>
    </source>
</reference>
<dbReference type="InterPro" id="IPR051790">
    <property type="entry name" value="Cytochrome_c-biogenesis_DsbD"/>
</dbReference>
<evidence type="ECO:0000313" key="9">
    <source>
        <dbReference type="Proteomes" id="UP001355653"/>
    </source>
</evidence>
<feature type="transmembrane region" description="Helical" evidence="6">
    <location>
        <begin position="140"/>
        <end position="161"/>
    </location>
</feature>
<feature type="domain" description="Cytochrome C biogenesis protein transmembrane" evidence="7">
    <location>
        <begin position="56"/>
        <end position="233"/>
    </location>
</feature>
<comment type="caution">
    <text evidence="8">The sequence shown here is derived from an EMBL/GenBank/DDBJ whole genome shotgun (WGS) entry which is preliminary data.</text>
</comment>
<proteinExistence type="inferred from homology"/>
<keyword evidence="4 6" id="KW-1133">Transmembrane helix</keyword>
<evidence type="ECO:0000259" key="7">
    <source>
        <dbReference type="Pfam" id="PF02683"/>
    </source>
</evidence>
<evidence type="ECO:0000313" key="8">
    <source>
        <dbReference type="EMBL" id="MEB4796901.1"/>
    </source>
</evidence>
<feature type="transmembrane region" description="Helical" evidence="6">
    <location>
        <begin position="173"/>
        <end position="194"/>
    </location>
</feature>
<evidence type="ECO:0000256" key="2">
    <source>
        <dbReference type="ARBA" id="ARBA00006143"/>
    </source>
</evidence>
<dbReference type="RefSeq" id="WP_164819595.1">
    <property type="nucleotide sequence ID" value="NZ_JAROBY010000041.1"/>
</dbReference>
<sequence length="294" mass="31555">MAWTFLALAIGILIAGFWNYKAVDDFGRDVVAGNIIGNTSTLAGTFGENGFGFDILFALAAGLAATFTACNCVMFAMLPGLTCSTDRSSSRKTALRALGVFSLGVLAVTAIYGLYVGSLGPDAVQAYNERQVRLSQASNIFTILGLFMLVWGAISSGFLNTIVSRIPSNIRSFFANPLTKAGLMGLQVGFFAVGRPFGVFRDFLTYAATTRNPLYGALMMSIQGIGQIALMVILFLVVISVFGKRLARLSSEKPHQVELISVVSLLLGGAYFVFYWGMAVPYGIGRWGEIFGLY</sequence>
<dbReference type="EMBL" id="JAROBY010000041">
    <property type="protein sequence ID" value="MEB4796901.1"/>
    <property type="molecule type" value="Genomic_DNA"/>
</dbReference>
<name>A0ABU6DGL1_9BACL</name>
<keyword evidence="3 6" id="KW-0812">Transmembrane</keyword>
<dbReference type="Proteomes" id="UP001355653">
    <property type="component" value="Unassembled WGS sequence"/>
</dbReference>
<feature type="transmembrane region" description="Helical" evidence="6">
    <location>
        <begin position="98"/>
        <end position="120"/>
    </location>
</feature>
<gene>
    <name evidence="8" type="ORF">P5G65_23650</name>
</gene>
<evidence type="ECO:0000256" key="1">
    <source>
        <dbReference type="ARBA" id="ARBA00004141"/>
    </source>
</evidence>
<feature type="transmembrane region" description="Helical" evidence="6">
    <location>
        <begin position="259"/>
        <end position="278"/>
    </location>
</feature>
<evidence type="ECO:0000256" key="5">
    <source>
        <dbReference type="ARBA" id="ARBA00023136"/>
    </source>
</evidence>
<dbReference type="Pfam" id="PF02683">
    <property type="entry name" value="DsbD_TM"/>
    <property type="match status" value="1"/>
</dbReference>
<feature type="transmembrane region" description="Helical" evidence="6">
    <location>
        <begin position="55"/>
        <end position="78"/>
    </location>
</feature>
<dbReference type="PANTHER" id="PTHR31272:SF9">
    <property type="entry name" value="BLL1027 PROTEIN"/>
    <property type="match status" value="1"/>
</dbReference>
<dbReference type="InterPro" id="IPR003834">
    <property type="entry name" value="Cyt_c_assmbl_TM_dom"/>
</dbReference>
<evidence type="ECO:0000256" key="4">
    <source>
        <dbReference type="ARBA" id="ARBA00022989"/>
    </source>
</evidence>
<keyword evidence="5 6" id="KW-0472">Membrane</keyword>
<evidence type="ECO:0000256" key="3">
    <source>
        <dbReference type="ARBA" id="ARBA00022692"/>
    </source>
</evidence>
<feature type="transmembrane region" description="Helical" evidence="6">
    <location>
        <begin position="214"/>
        <end position="239"/>
    </location>
</feature>
<keyword evidence="9" id="KW-1185">Reference proteome</keyword>
<comment type="similarity">
    <text evidence="2">Belongs to the DsbD family.</text>
</comment>
<protein>
    <submittedName>
        <fullName evidence="8">Sulfite exporter TauE/SafE family protein</fullName>
    </submittedName>
</protein>